<dbReference type="STRING" id="571298.SAMN04488026_102112"/>
<evidence type="ECO:0000313" key="1">
    <source>
        <dbReference type="EMBL" id="SDJ63946.1"/>
    </source>
</evidence>
<accession>A0A1G8VCV6</accession>
<reference evidence="1 2" key="1">
    <citation type="submission" date="2016-10" db="EMBL/GenBank/DDBJ databases">
        <authorList>
            <person name="de Groot N.N."/>
        </authorList>
    </citation>
    <scope>NUCLEOTIDE SEQUENCE [LARGE SCALE GENOMIC DNA]</scope>
    <source>
        <strain evidence="1 2">DSM 25294</strain>
    </source>
</reference>
<gene>
    <name evidence="1" type="ORF">SAMN04488026_102112</name>
</gene>
<dbReference type="AlphaFoldDB" id="A0A1G8VCV6"/>
<keyword evidence="2" id="KW-1185">Reference proteome</keyword>
<organism evidence="1 2">
    <name type="scientific">Aliiruegeria lutimaris</name>
    <dbReference type="NCBI Taxonomy" id="571298"/>
    <lineage>
        <taxon>Bacteria</taxon>
        <taxon>Pseudomonadati</taxon>
        <taxon>Pseudomonadota</taxon>
        <taxon>Alphaproteobacteria</taxon>
        <taxon>Rhodobacterales</taxon>
        <taxon>Roseobacteraceae</taxon>
        <taxon>Aliiruegeria</taxon>
    </lineage>
</organism>
<protein>
    <submittedName>
        <fullName evidence="1">Uncharacterized protein</fullName>
    </submittedName>
</protein>
<dbReference type="Proteomes" id="UP000199382">
    <property type="component" value="Unassembled WGS sequence"/>
</dbReference>
<sequence length="347" mass="39193">MLSLVELMGPEMTENRWTKPNRLSKVVDVQIWNGTFGEGLGPSAESFNENLPEEQRVSDGDGYWVVTARLQTGLDTTSTSSMFYTSREAAEAGRAAWLAEAQAADNTEESLPHTELLTDDMRANLERFNIPSRFKDLGAEAVSLLMSAGDDDYWPMVYESLKNAGVIDERYNICEHVIEWLGEESVIWMRETFGENWTAAAEFEYCVHHFPKSSLAYLAAQVSFFEFCTDDKYTVGYFVRMLEAIYHGTESLAQAAANTRKKAGEGGKKSSSGKRLKNLSRLIEEIEALEDLVGRVSEQVIFDQAYANADAKLPMPKSKKTKEDYGTFIRSEEPFKSRYFKVFRKNA</sequence>
<evidence type="ECO:0000313" key="2">
    <source>
        <dbReference type="Proteomes" id="UP000199382"/>
    </source>
</evidence>
<proteinExistence type="predicted"/>
<name>A0A1G8VCV6_9RHOB</name>
<dbReference type="EMBL" id="FNEK01000021">
    <property type="protein sequence ID" value="SDJ63946.1"/>
    <property type="molecule type" value="Genomic_DNA"/>
</dbReference>